<evidence type="ECO:0000256" key="1">
    <source>
        <dbReference type="SAM" id="Phobius"/>
    </source>
</evidence>
<keyword evidence="1" id="KW-1133">Transmembrane helix</keyword>
<feature type="transmembrane region" description="Helical" evidence="1">
    <location>
        <begin position="67"/>
        <end position="88"/>
    </location>
</feature>
<keyword evidence="1" id="KW-0812">Transmembrane</keyword>
<name>A0A850HAL1_9SPHN</name>
<sequence>MTDHPQLTPQQRRWALAAAIPFLLSLALLGYAIAKQTLLAFAIGWPILQVFGYAMTLRIAKGDFSHVLVKGQVMLHVMALGLLVAVLARAS</sequence>
<gene>
    <name evidence="2" type="ORF">HUO12_06425</name>
</gene>
<reference evidence="2 3" key="1">
    <citation type="submission" date="2020-06" db="EMBL/GenBank/DDBJ databases">
        <title>Altererythrobacter lutimaris sp. nov., a marine bacterium isolated from a tidal flat.</title>
        <authorList>
            <person name="Kim D."/>
            <person name="Yoo Y."/>
            <person name="Kim J.-J."/>
        </authorList>
    </citation>
    <scope>NUCLEOTIDE SEQUENCE [LARGE SCALE GENOMIC DNA]</scope>
    <source>
        <strain evidence="2 3">JGD-16</strain>
    </source>
</reference>
<proteinExistence type="predicted"/>
<keyword evidence="3" id="KW-1185">Reference proteome</keyword>
<dbReference type="Proteomes" id="UP000546031">
    <property type="component" value="Unassembled WGS sequence"/>
</dbReference>
<evidence type="ECO:0000313" key="2">
    <source>
        <dbReference type="EMBL" id="NVE94530.1"/>
    </source>
</evidence>
<keyword evidence="1" id="KW-0472">Membrane</keyword>
<comment type="caution">
    <text evidence="2">The sequence shown here is derived from an EMBL/GenBank/DDBJ whole genome shotgun (WGS) entry which is preliminary data.</text>
</comment>
<feature type="transmembrane region" description="Helical" evidence="1">
    <location>
        <begin position="39"/>
        <end position="60"/>
    </location>
</feature>
<feature type="transmembrane region" description="Helical" evidence="1">
    <location>
        <begin position="14"/>
        <end position="33"/>
    </location>
</feature>
<dbReference type="RefSeq" id="WP_176272798.1">
    <property type="nucleotide sequence ID" value="NZ_JABWTA010000001.1"/>
</dbReference>
<organism evidence="2 3">
    <name type="scientific">Altererythrobacter lutimaris</name>
    <dbReference type="NCBI Taxonomy" id="2743979"/>
    <lineage>
        <taxon>Bacteria</taxon>
        <taxon>Pseudomonadati</taxon>
        <taxon>Pseudomonadota</taxon>
        <taxon>Alphaproteobacteria</taxon>
        <taxon>Sphingomonadales</taxon>
        <taxon>Erythrobacteraceae</taxon>
        <taxon>Altererythrobacter</taxon>
    </lineage>
</organism>
<protein>
    <submittedName>
        <fullName evidence="2">Pyridoxal phosphate biosynthetic protein</fullName>
    </submittedName>
</protein>
<dbReference type="EMBL" id="JABWTA010000001">
    <property type="protein sequence ID" value="NVE94530.1"/>
    <property type="molecule type" value="Genomic_DNA"/>
</dbReference>
<evidence type="ECO:0000313" key="3">
    <source>
        <dbReference type="Proteomes" id="UP000546031"/>
    </source>
</evidence>
<accession>A0A850HAL1</accession>
<dbReference type="AlphaFoldDB" id="A0A850HAL1"/>